<gene>
    <name evidence="2" type="ORF">BGW38_009591</name>
</gene>
<protein>
    <submittedName>
        <fullName evidence="2">Uncharacterized protein</fullName>
    </submittedName>
</protein>
<organism evidence="2 3">
    <name type="scientific">Lunasporangiospora selenospora</name>
    <dbReference type="NCBI Taxonomy" id="979761"/>
    <lineage>
        <taxon>Eukaryota</taxon>
        <taxon>Fungi</taxon>
        <taxon>Fungi incertae sedis</taxon>
        <taxon>Mucoromycota</taxon>
        <taxon>Mortierellomycotina</taxon>
        <taxon>Mortierellomycetes</taxon>
        <taxon>Mortierellales</taxon>
        <taxon>Mortierellaceae</taxon>
        <taxon>Lunasporangiospora</taxon>
    </lineage>
</organism>
<comment type="caution">
    <text evidence="2">The sequence shown here is derived from an EMBL/GenBank/DDBJ whole genome shotgun (WGS) entry which is preliminary data.</text>
</comment>
<feature type="region of interest" description="Disordered" evidence="1">
    <location>
        <begin position="98"/>
        <end position="118"/>
    </location>
</feature>
<evidence type="ECO:0000256" key="1">
    <source>
        <dbReference type="SAM" id="MobiDB-lite"/>
    </source>
</evidence>
<sequence length="171" mass="18866">SGATIRTLASGDSKFNAISVGHWDTPLESREVGTEDKLVIAACEDGILYGLDVRASEESVLDLSINYLSHLGTVTWISIESDSLKTICPENFWPGFYDDDDDDDDDDSGSGGKKMQEHAKNTSWMKLMWAFQRRSYNKAPVRACAFSSQHALFATGTSEGVVEVYDIRQQG</sequence>
<feature type="non-terminal residue" evidence="2">
    <location>
        <position position="1"/>
    </location>
</feature>
<dbReference type="EMBL" id="JAABOA010007136">
    <property type="protein sequence ID" value="KAF9548866.1"/>
    <property type="molecule type" value="Genomic_DNA"/>
</dbReference>
<accession>A0A9P6FEX6</accession>
<dbReference type="InterPro" id="IPR015943">
    <property type="entry name" value="WD40/YVTN_repeat-like_dom_sf"/>
</dbReference>
<evidence type="ECO:0000313" key="3">
    <source>
        <dbReference type="Proteomes" id="UP000780801"/>
    </source>
</evidence>
<dbReference type="SUPFAM" id="SSF50978">
    <property type="entry name" value="WD40 repeat-like"/>
    <property type="match status" value="1"/>
</dbReference>
<dbReference type="Gene3D" id="2.130.10.10">
    <property type="entry name" value="YVTN repeat-like/Quinoprotein amine dehydrogenase"/>
    <property type="match status" value="1"/>
</dbReference>
<dbReference type="InterPro" id="IPR036322">
    <property type="entry name" value="WD40_repeat_dom_sf"/>
</dbReference>
<feature type="compositionally biased region" description="Acidic residues" evidence="1">
    <location>
        <begin position="98"/>
        <end position="108"/>
    </location>
</feature>
<dbReference type="Proteomes" id="UP000780801">
    <property type="component" value="Unassembled WGS sequence"/>
</dbReference>
<dbReference type="AlphaFoldDB" id="A0A9P6FEX6"/>
<keyword evidence="3" id="KW-1185">Reference proteome</keyword>
<name>A0A9P6FEX6_9FUNG</name>
<proteinExistence type="predicted"/>
<evidence type="ECO:0000313" key="2">
    <source>
        <dbReference type="EMBL" id="KAF9548866.1"/>
    </source>
</evidence>
<reference evidence="2" key="1">
    <citation type="journal article" date="2020" name="Fungal Divers.">
        <title>Resolving the Mortierellaceae phylogeny through synthesis of multi-gene phylogenetics and phylogenomics.</title>
        <authorList>
            <person name="Vandepol N."/>
            <person name="Liber J."/>
            <person name="Desiro A."/>
            <person name="Na H."/>
            <person name="Kennedy M."/>
            <person name="Barry K."/>
            <person name="Grigoriev I.V."/>
            <person name="Miller A.N."/>
            <person name="O'Donnell K."/>
            <person name="Stajich J.E."/>
            <person name="Bonito G."/>
        </authorList>
    </citation>
    <scope>NUCLEOTIDE SEQUENCE</scope>
    <source>
        <strain evidence="2">KOD1015</strain>
    </source>
</reference>
<feature type="non-terminal residue" evidence="2">
    <location>
        <position position="171"/>
    </location>
</feature>
<dbReference type="OrthoDB" id="10257301at2759"/>